<organism evidence="1 2">
    <name type="scientific">Streptomyces luteireticuli</name>
    <dbReference type="NCBI Taxonomy" id="173858"/>
    <lineage>
        <taxon>Bacteria</taxon>
        <taxon>Bacillati</taxon>
        <taxon>Actinomycetota</taxon>
        <taxon>Actinomycetes</taxon>
        <taxon>Kitasatosporales</taxon>
        <taxon>Streptomycetaceae</taxon>
        <taxon>Streptomyces</taxon>
    </lineage>
</organism>
<evidence type="ECO:0000313" key="2">
    <source>
        <dbReference type="Proteomes" id="UP001500879"/>
    </source>
</evidence>
<reference evidence="2" key="1">
    <citation type="journal article" date="2019" name="Int. J. Syst. Evol. Microbiol.">
        <title>The Global Catalogue of Microorganisms (GCM) 10K type strain sequencing project: providing services to taxonomists for standard genome sequencing and annotation.</title>
        <authorList>
            <consortium name="The Broad Institute Genomics Platform"/>
            <consortium name="The Broad Institute Genome Sequencing Center for Infectious Disease"/>
            <person name="Wu L."/>
            <person name="Ma J."/>
        </authorList>
    </citation>
    <scope>NUCLEOTIDE SEQUENCE [LARGE SCALE GENOMIC DNA]</scope>
    <source>
        <strain evidence="2">JCM 4788</strain>
    </source>
</reference>
<proteinExistence type="predicted"/>
<evidence type="ECO:0000313" key="1">
    <source>
        <dbReference type="EMBL" id="GAA0421974.1"/>
    </source>
</evidence>
<accession>A0ABP3ISP1</accession>
<keyword evidence="2" id="KW-1185">Reference proteome</keyword>
<dbReference type="Proteomes" id="UP001500879">
    <property type="component" value="Unassembled WGS sequence"/>
</dbReference>
<dbReference type="EMBL" id="BAAABX010000051">
    <property type="protein sequence ID" value="GAA0421974.1"/>
    <property type="molecule type" value="Genomic_DNA"/>
</dbReference>
<sequence length="104" mass="11228">MIFAAAYHASSPATLAAVAHAEEWEWLMMGDGGTESAIGLLWGRADRSSPVISPDVHCASPDGRAYVGFLPEAPSVSYRGFVWRVSAWRPRAGARLWLGCPSRP</sequence>
<comment type="caution">
    <text evidence="1">The sequence shown here is derived from an EMBL/GenBank/DDBJ whole genome shotgun (WGS) entry which is preliminary data.</text>
</comment>
<gene>
    <name evidence="1" type="ORF">GCM10010357_49240</name>
</gene>
<name>A0ABP3ISP1_9ACTN</name>
<protein>
    <submittedName>
        <fullName evidence="1">Uncharacterized protein</fullName>
    </submittedName>
</protein>